<dbReference type="EMBL" id="LSBJ02000002">
    <property type="protein sequence ID" value="OAQ69657.1"/>
    <property type="molecule type" value="Genomic_DNA"/>
</dbReference>
<sequence length="418" mass="48006">MTVNPVLKRILIGTGLVLTLLFFLKEPLRRLPYQYAHRQVNKTVTHQIEDGIKTPENMLSEVRQWQEETKVKKIVGLVFYGRRQQASILDCYLKRNLAKNGGVLDEVIWLQRTKDNADLAFLDKLMSSETSYSRVDVERIEGGFASAYDVIDDDILYVKVDTDIVYIEDTTILSMVHTRAVRPEYYVVGANVINQPLSSWLHWGLGAVRPYLPENKTYGAKHEQSQGSVDWRASVLPQWSAPKDFDIAGWSPPEGRKHRWLPVPNRVNDHILDGTPILTTTYDAHTSSGWWNWIVGAQQHYSFFENLEKDELWRYRFHTWDYRDLRMGIQLIAITGRDINIAKPIAQDDEDYFCVQMPRKLGRTAVAAGGGVASHFSFSAQKDGMDTTDILDRYRSYAQEKICNGPMLWTSEADDTLL</sequence>
<accession>A0A179FWB1</accession>
<dbReference type="AlphaFoldDB" id="A0A179FWB1"/>
<proteinExistence type="predicted"/>
<dbReference type="KEGG" id="pchm:VFPPC_11709"/>
<evidence type="ECO:0000313" key="2">
    <source>
        <dbReference type="EMBL" id="OAQ69657.1"/>
    </source>
</evidence>
<keyword evidence="1" id="KW-1133">Transmembrane helix</keyword>
<organism evidence="2 3">
    <name type="scientific">Pochonia chlamydosporia 170</name>
    <dbReference type="NCBI Taxonomy" id="1380566"/>
    <lineage>
        <taxon>Eukaryota</taxon>
        <taxon>Fungi</taxon>
        <taxon>Dikarya</taxon>
        <taxon>Ascomycota</taxon>
        <taxon>Pezizomycotina</taxon>
        <taxon>Sordariomycetes</taxon>
        <taxon>Hypocreomycetidae</taxon>
        <taxon>Hypocreales</taxon>
        <taxon>Clavicipitaceae</taxon>
        <taxon>Pochonia</taxon>
    </lineage>
</organism>
<keyword evidence="1" id="KW-0472">Membrane</keyword>
<keyword evidence="3" id="KW-1185">Reference proteome</keyword>
<evidence type="ECO:0000313" key="3">
    <source>
        <dbReference type="Proteomes" id="UP000078397"/>
    </source>
</evidence>
<name>A0A179FWB1_METCM</name>
<evidence type="ECO:0000256" key="1">
    <source>
        <dbReference type="SAM" id="Phobius"/>
    </source>
</evidence>
<dbReference type="RefSeq" id="XP_018146194.1">
    <property type="nucleotide sequence ID" value="XM_018289816.1"/>
</dbReference>
<dbReference type="Proteomes" id="UP000078397">
    <property type="component" value="Unassembled WGS sequence"/>
</dbReference>
<reference evidence="2 3" key="1">
    <citation type="journal article" date="2016" name="PLoS Pathog.">
        <title>Biosynthesis of antibiotic leucinostatins in bio-control fungus Purpureocillium lilacinum and their inhibition on phytophthora revealed by genome mining.</title>
        <authorList>
            <person name="Wang G."/>
            <person name="Liu Z."/>
            <person name="Lin R."/>
            <person name="Li E."/>
            <person name="Mao Z."/>
            <person name="Ling J."/>
            <person name="Yang Y."/>
            <person name="Yin W.B."/>
            <person name="Xie B."/>
        </authorList>
    </citation>
    <scope>NUCLEOTIDE SEQUENCE [LARGE SCALE GENOMIC DNA]</scope>
    <source>
        <strain evidence="2">170</strain>
    </source>
</reference>
<feature type="transmembrane region" description="Helical" evidence="1">
    <location>
        <begin position="6"/>
        <end position="24"/>
    </location>
</feature>
<comment type="caution">
    <text evidence="2">The sequence shown here is derived from an EMBL/GenBank/DDBJ whole genome shotgun (WGS) entry which is preliminary data.</text>
</comment>
<keyword evidence="1" id="KW-0812">Transmembrane</keyword>
<protein>
    <submittedName>
        <fullName evidence="2">Mitochondrial-processing peptidase subunit alpha protein</fullName>
    </submittedName>
</protein>
<dbReference type="OrthoDB" id="5593235at2759"/>
<gene>
    <name evidence="2" type="ORF">VFPPC_11709</name>
</gene>
<dbReference type="STRING" id="1380566.A0A179FWB1"/>
<dbReference type="GeneID" id="28853810"/>